<organism evidence="1 2">
    <name type="scientific">Thalassobacillus devorans</name>
    <dbReference type="NCBI Taxonomy" id="279813"/>
    <lineage>
        <taxon>Bacteria</taxon>
        <taxon>Bacillati</taxon>
        <taxon>Bacillota</taxon>
        <taxon>Bacilli</taxon>
        <taxon>Bacillales</taxon>
        <taxon>Bacillaceae</taxon>
        <taxon>Thalassobacillus</taxon>
    </lineage>
</organism>
<dbReference type="RefSeq" id="WP_208416264.1">
    <property type="nucleotide sequence ID" value="NZ_BMCJ01000003.1"/>
</dbReference>
<accession>A0ABQ1P2P3</accession>
<evidence type="ECO:0000313" key="1">
    <source>
        <dbReference type="EMBL" id="GGC89137.1"/>
    </source>
</evidence>
<evidence type="ECO:0000313" key="2">
    <source>
        <dbReference type="Proteomes" id="UP000619534"/>
    </source>
</evidence>
<keyword evidence="2" id="KW-1185">Reference proteome</keyword>
<protein>
    <recommendedName>
        <fullName evidence="3">Group-specific protein</fullName>
    </recommendedName>
</protein>
<reference evidence="2" key="1">
    <citation type="journal article" date="2019" name="Int. J. Syst. Evol. Microbiol.">
        <title>The Global Catalogue of Microorganisms (GCM) 10K type strain sequencing project: providing services to taxonomists for standard genome sequencing and annotation.</title>
        <authorList>
            <consortium name="The Broad Institute Genomics Platform"/>
            <consortium name="The Broad Institute Genome Sequencing Center for Infectious Disease"/>
            <person name="Wu L."/>
            <person name="Ma J."/>
        </authorList>
    </citation>
    <scope>NUCLEOTIDE SEQUENCE [LARGE SCALE GENOMIC DNA]</scope>
    <source>
        <strain evidence="2">CCM 7282</strain>
    </source>
</reference>
<gene>
    <name evidence="1" type="ORF">GCM10007216_19890</name>
</gene>
<sequence>MDEEEVKEFIKKQVEESLSNLKQDLVVWDSKELERRVCMSWGTIQNTFFYEKDFPKKKIGGKWHYPAKETEEFLLRWFNNQRGA</sequence>
<dbReference type="Proteomes" id="UP000619534">
    <property type="component" value="Unassembled WGS sequence"/>
</dbReference>
<comment type="caution">
    <text evidence="1">The sequence shown here is derived from an EMBL/GenBank/DDBJ whole genome shotgun (WGS) entry which is preliminary data.</text>
</comment>
<name>A0ABQ1P2P3_9BACI</name>
<proteinExistence type="predicted"/>
<evidence type="ECO:0008006" key="3">
    <source>
        <dbReference type="Google" id="ProtNLM"/>
    </source>
</evidence>
<dbReference type="EMBL" id="BMCJ01000003">
    <property type="protein sequence ID" value="GGC89137.1"/>
    <property type="molecule type" value="Genomic_DNA"/>
</dbReference>